<dbReference type="RefSeq" id="WP_099474702.1">
    <property type="nucleotide sequence ID" value="NZ_CP041025.1"/>
</dbReference>
<accession>A0A2G4YMY4</accession>
<feature type="domain" description="tRNA nucleotidyltransferase/poly(A) polymerase RNA and SrmB- binding" evidence="10">
    <location>
        <begin position="188"/>
        <end position="240"/>
    </location>
</feature>
<keyword evidence="7" id="KW-0460">Magnesium</keyword>
<keyword evidence="12" id="KW-1185">Reference proteome</keyword>
<keyword evidence="4" id="KW-0548">Nucleotidyltransferase</keyword>
<organism evidence="11 12">
    <name type="scientific">Paremcibacter congregatus</name>
    <dbReference type="NCBI Taxonomy" id="2043170"/>
    <lineage>
        <taxon>Bacteria</taxon>
        <taxon>Pseudomonadati</taxon>
        <taxon>Pseudomonadota</taxon>
        <taxon>Alphaproteobacteria</taxon>
        <taxon>Emcibacterales</taxon>
        <taxon>Emcibacteraceae</taxon>
        <taxon>Paremcibacter</taxon>
    </lineage>
</organism>
<evidence type="ECO:0000256" key="6">
    <source>
        <dbReference type="ARBA" id="ARBA00022741"/>
    </source>
</evidence>
<evidence type="ECO:0000313" key="11">
    <source>
        <dbReference type="EMBL" id="PHZ83680.1"/>
    </source>
</evidence>
<keyword evidence="5" id="KW-0479">Metal-binding</keyword>
<dbReference type="Pfam" id="PF12627">
    <property type="entry name" value="PolyA_pol_RNAbd"/>
    <property type="match status" value="1"/>
</dbReference>
<evidence type="ECO:0000313" key="12">
    <source>
        <dbReference type="Proteomes" id="UP000229730"/>
    </source>
</evidence>
<evidence type="ECO:0008006" key="13">
    <source>
        <dbReference type="Google" id="ProtNLM"/>
    </source>
</evidence>
<dbReference type="OrthoDB" id="9805698at2"/>
<dbReference type="InterPro" id="IPR002646">
    <property type="entry name" value="PolA_pol_head_dom"/>
</dbReference>
<keyword evidence="2 8" id="KW-0808">Transferase</keyword>
<protein>
    <recommendedName>
        <fullName evidence="13">CCA tRNA nucleotidyltransferase</fullName>
    </recommendedName>
</protein>
<reference evidence="11 12" key="1">
    <citation type="submission" date="2017-10" db="EMBL/GenBank/DDBJ databases">
        <title>Frigbacter circumglobatus gen. nov. sp. nov., isolated from sediment cultured in situ.</title>
        <authorList>
            <person name="Zhao Z."/>
        </authorList>
    </citation>
    <scope>NUCLEOTIDE SEQUENCE [LARGE SCALE GENOMIC DNA]</scope>
    <source>
        <strain evidence="11 12">ZYL</strain>
    </source>
</reference>
<comment type="caution">
    <text evidence="11">The sequence shown here is derived from an EMBL/GenBank/DDBJ whole genome shotgun (WGS) entry which is preliminary data.</text>
</comment>
<sequence length="402" mass="44698">MKAVHQLDLPAGSPICAPGVQKLLSVLNVDGLNARMVGGCVRDLLLQRKIIDIDLACSLPPEETMLRLKRAKIKVVPTGLKHGTITAVLDKVGYEITTLRHDVETDGRHATVTFTDDWIGDAARRDFTFNALYLDADGSLYDPCGGLADLETRRVRFIGAADERICEDALRILRFFRFAAQIGDGLMDPQGFDACIRYKNLIDNLSGERLAQELLKILAAQNLLSVMTVMAKHDFLPHILGVTPDWPRFRRYVQQEQNLGRCDRLARLCSLLRRGEGAGAQVSRHLKLSNRQTKYLVAYDQHDLNISPGVADKTLRRAIYLHGRDVVAFALLDGNSEASPTTQLSELLHLIDTWPVPSFPVQGRDLIQAGYAAGPALGDLLKQREADWIASDFTLKKQDLLQ</sequence>
<proteinExistence type="inferred from homology"/>
<dbReference type="GO" id="GO:0000049">
    <property type="term" value="F:tRNA binding"/>
    <property type="evidence" value="ECO:0007669"/>
    <property type="project" value="TreeGrafter"/>
</dbReference>
<dbReference type="InterPro" id="IPR032828">
    <property type="entry name" value="PolyA_RNA-bd"/>
</dbReference>
<dbReference type="SUPFAM" id="SSF81891">
    <property type="entry name" value="Poly A polymerase C-terminal region-like"/>
    <property type="match status" value="1"/>
</dbReference>
<evidence type="ECO:0000256" key="2">
    <source>
        <dbReference type="ARBA" id="ARBA00022679"/>
    </source>
</evidence>
<dbReference type="GO" id="GO:0000166">
    <property type="term" value="F:nucleotide binding"/>
    <property type="evidence" value="ECO:0007669"/>
    <property type="project" value="UniProtKB-KW"/>
</dbReference>
<keyword evidence="6" id="KW-0547">Nucleotide-binding</keyword>
<dbReference type="PANTHER" id="PTHR46173:SF1">
    <property type="entry name" value="CCA TRNA NUCLEOTIDYLTRANSFERASE 1, MITOCHONDRIAL"/>
    <property type="match status" value="1"/>
</dbReference>
<evidence type="ECO:0000256" key="3">
    <source>
        <dbReference type="ARBA" id="ARBA00022694"/>
    </source>
</evidence>
<dbReference type="Proteomes" id="UP000229730">
    <property type="component" value="Unassembled WGS sequence"/>
</dbReference>
<dbReference type="GO" id="GO:0016779">
    <property type="term" value="F:nucleotidyltransferase activity"/>
    <property type="evidence" value="ECO:0007669"/>
    <property type="project" value="UniProtKB-KW"/>
</dbReference>
<gene>
    <name evidence="11" type="ORF">CRD36_14990</name>
</gene>
<evidence type="ECO:0000256" key="7">
    <source>
        <dbReference type="ARBA" id="ARBA00022842"/>
    </source>
</evidence>
<name>A0A2G4YMY4_9PROT</name>
<dbReference type="InterPro" id="IPR043519">
    <property type="entry name" value="NT_sf"/>
</dbReference>
<comment type="similarity">
    <text evidence="8">Belongs to the tRNA nucleotidyltransferase/poly(A) polymerase family.</text>
</comment>
<evidence type="ECO:0000256" key="1">
    <source>
        <dbReference type="ARBA" id="ARBA00001946"/>
    </source>
</evidence>
<dbReference type="EMBL" id="PDEM01000031">
    <property type="protein sequence ID" value="PHZ83680.1"/>
    <property type="molecule type" value="Genomic_DNA"/>
</dbReference>
<keyword evidence="8" id="KW-0694">RNA-binding</keyword>
<keyword evidence="3" id="KW-0819">tRNA processing</keyword>
<dbReference type="Gene3D" id="3.30.460.10">
    <property type="entry name" value="Beta Polymerase, domain 2"/>
    <property type="match status" value="1"/>
</dbReference>
<evidence type="ECO:0000256" key="5">
    <source>
        <dbReference type="ARBA" id="ARBA00022723"/>
    </source>
</evidence>
<evidence type="ECO:0000256" key="8">
    <source>
        <dbReference type="RuleBase" id="RU003953"/>
    </source>
</evidence>
<dbReference type="Gene3D" id="1.10.3090.10">
    <property type="entry name" value="cca-adding enzyme, domain 2"/>
    <property type="match status" value="1"/>
</dbReference>
<evidence type="ECO:0000259" key="10">
    <source>
        <dbReference type="Pfam" id="PF12627"/>
    </source>
</evidence>
<feature type="domain" description="Poly A polymerase head" evidence="9">
    <location>
        <begin position="34"/>
        <end position="156"/>
    </location>
</feature>
<dbReference type="CDD" id="cd05398">
    <property type="entry name" value="NT_ClassII-CCAase"/>
    <property type="match status" value="1"/>
</dbReference>
<dbReference type="Pfam" id="PF01743">
    <property type="entry name" value="PolyA_pol"/>
    <property type="match status" value="1"/>
</dbReference>
<dbReference type="SUPFAM" id="SSF81301">
    <property type="entry name" value="Nucleotidyltransferase"/>
    <property type="match status" value="1"/>
</dbReference>
<comment type="cofactor">
    <cofactor evidence="1">
        <name>Mg(2+)</name>
        <dbReference type="ChEBI" id="CHEBI:18420"/>
    </cofactor>
</comment>
<evidence type="ECO:0000256" key="4">
    <source>
        <dbReference type="ARBA" id="ARBA00022695"/>
    </source>
</evidence>
<dbReference type="GO" id="GO:0008033">
    <property type="term" value="P:tRNA processing"/>
    <property type="evidence" value="ECO:0007669"/>
    <property type="project" value="UniProtKB-KW"/>
</dbReference>
<dbReference type="InParanoid" id="A0A2G4YMY4"/>
<dbReference type="PANTHER" id="PTHR46173">
    <property type="entry name" value="CCA TRNA NUCLEOTIDYLTRANSFERASE 1, MITOCHONDRIAL"/>
    <property type="match status" value="1"/>
</dbReference>
<evidence type="ECO:0000259" key="9">
    <source>
        <dbReference type="Pfam" id="PF01743"/>
    </source>
</evidence>
<dbReference type="GO" id="GO:0046872">
    <property type="term" value="F:metal ion binding"/>
    <property type="evidence" value="ECO:0007669"/>
    <property type="project" value="UniProtKB-KW"/>
</dbReference>
<dbReference type="InterPro" id="IPR050264">
    <property type="entry name" value="Bact_CCA-adding_enz_type3_sf"/>
</dbReference>
<dbReference type="AlphaFoldDB" id="A0A2G4YMY4"/>